<dbReference type="AlphaFoldDB" id="A0A7C9MEQ4"/>
<keyword evidence="3" id="KW-1185">Reference proteome</keyword>
<name>A0A7C9MEQ4_9BACT</name>
<dbReference type="OrthoDB" id="5456013at2"/>
<organism evidence="2 3">
    <name type="scientific">Solidesulfovibrio aerotolerans</name>
    <dbReference type="NCBI Taxonomy" id="295255"/>
    <lineage>
        <taxon>Bacteria</taxon>
        <taxon>Pseudomonadati</taxon>
        <taxon>Thermodesulfobacteriota</taxon>
        <taxon>Desulfovibrionia</taxon>
        <taxon>Desulfovibrionales</taxon>
        <taxon>Desulfovibrionaceae</taxon>
        <taxon>Solidesulfovibrio</taxon>
    </lineage>
</organism>
<keyword evidence="1" id="KW-0732">Signal</keyword>
<evidence type="ECO:0000256" key="1">
    <source>
        <dbReference type="SAM" id="SignalP"/>
    </source>
</evidence>
<protein>
    <submittedName>
        <fullName evidence="2">Uncharacterized protein</fullName>
    </submittedName>
</protein>
<evidence type="ECO:0000313" key="3">
    <source>
        <dbReference type="Proteomes" id="UP000482487"/>
    </source>
</evidence>
<proteinExistence type="predicted"/>
<comment type="caution">
    <text evidence="2">The sequence shown here is derived from an EMBL/GenBank/DDBJ whole genome shotgun (WGS) entry which is preliminary data.</text>
</comment>
<dbReference type="RefSeq" id="WP_160959735.1">
    <property type="nucleotide sequence ID" value="NZ_WVUD01000008.1"/>
</dbReference>
<accession>A0A7C9MEQ4</accession>
<feature type="signal peptide" evidence="1">
    <location>
        <begin position="1"/>
        <end position="23"/>
    </location>
</feature>
<feature type="chain" id="PRO_5028900725" evidence="1">
    <location>
        <begin position="24"/>
        <end position="204"/>
    </location>
</feature>
<gene>
    <name evidence="2" type="ORF">GTA51_06730</name>
</gene>
<dbReference type="EMBL" id="WVUD01000008">
    <property type="protein sequence ID" value="MYL82830.1"/>
    <property type="molecule type" value="Genomic_DNA"/>
</dbReference>
<sequence>MHCLVVLASAVLCLALSAGPLGAAEAPSQLAGIAMGANAEDMRDRLDLARVAPLWDKPWLVRANLKPTKGFIAGYVLLGGCATQNRVERIRLQYKDGSKALFDKLTRTLTDRYGVPLPLPAPKAAKYKGFRWVFGANKSKGMDILLEHFEETSDENPSGNVIRMTDNRAMAQERTCYDAMIKGAPEPQPAFPLFEVDDKWLLPQ</sequence>
<evidence type="ECO:0000313" key="2">
    <source>
        <dbReference type="EMBL" id="MYL82830.1"/>
    </source>
</evidence>
<reference evidence="2 3" key="1">
    <citation type="submission" date="2020-01" db="EMBL/GenBank/DDBJ databases">
        <title>Genome sequence of Desulfovibrio aerotolerans DSM 16695(T).</title>
        <authorList>
            <person name="Karnachuk O."/>
            <person name="Avakyan M."/>
            <person name="Mardanov A."/>
            <person name="Kadnikov V."/>
            <person name="Ravin N."/>
        </authorList>
    </citation>
    <scope>NUCLEOTIDE SEQUENCE [LARGE SCALE GENOMIC DNA]</scope>
    <source>
        <strain evidence="2 3">DSM 16695</strain>
    </source>
</reference>
<dbReference type="Proteomes" id="UP000482487">
    <property type="component" value="Unassembled WGS sequence"/>
</dbReference>